<dbReference type="Pfam" id="PF07690">
    <property type="entry name" value="MFS_1"/>
    <property type="match status" value="1"/>
</dbReference>
<dbReference type="GO" id="GO:0005886">
    <property type="term" value="C:plasma membrane"/>
    <property type="evidence" value="ECO:0007669"/>
    <property type="project" value="UniProtKB-SubCell"/>
</dbReference>
<dbReference type="AlphaFoldDB" id="A0A971CZX1"/>
<dbReference type="Gene3D" id="1.20.1250.20">
    <property type="entry name" value="MFS general substrate transporter like domains"/>
    <property type="match status" value="2"/>
</dbReference>
<feature type="transmembrane region" description="Helical" evidence="6">
    <location>
        <begin position="152"/>
        <end position="174"/>
    </location>
</feature>
<accession>A0A971CZX1</accession>
<evidence type="ECO:0000313" key="9">
    <source>
        <dbReference type="Proteomes" id="UP000767327"/>
    </source>
</evidence>
<evidence type="ECO:0000256" key="1">
    <source>
        <dbReference type="ARBA" id="ARBA00004651"/>
    </source>
</evidence>
<feature type="transmembrane region" description="Helical" evidence="6">
    <location>
        <begin position="94"/>
        <end position="112"/>
    </location>
</feature>
<name>A0A971CZX1_9BIFI</name>
<feature type="transmembrane region" description="Helical" evidence="6">
    <location>
        <begin position="274"/>
        <end position="294"/>
    </location>
</feature>
<feature type="transmembrane region" description="Helical" evidence="6">
    <location>
        <begin position="334"/>
        <end position="352"/>
    </location>
</feature>
<feature type="transmembrane region" description="Helical" evidence="6">
    <location>
        <begin position="235"/>
        <end position="253"/>
    </location>
</feature>
<reference evidence="8" key="2">
    <citation type="submission" date="2020-01" db="EMBL/GenBank/DDBJ databases">
        <authorList>
            <person name="Campanaro S."/>
        </authorList>
    </citation>
    <scope>NUCLEOTIDE SEQUENCE</scope>
    <source>
        <strain evidence="8">AS01afH2WH_6</strain>
    </source>
</reference>
<feature type="transmembrane region" description="Helical" evidence="6">
    <location>
        <begin position="210"/>
        <end position="229"/>
    </location>
</feature>
<evidence type="ECO:0000256" key="4">
    <source>
        <dbReference type="ARBA" id="ARBA00022989"/>
    </source>
</evidence>
<evidence type="ECO:0000256" key="6">
    <source>
        <dbReference type="SAM" id="Phobius"/>
    </source>
</evidence>
<feature type="transmembrane region" description="Helical" evidence="6">
    <location>
        <begin position="401"/>
        <end position="423"/>
    </location>
</feature>
<dbReference type="PRINTS" id="PR01036">
    <property type="entry name" value="TCRTETB"/>
</dbReference>
<feature type="transmembrane region" description="Helical" evidence="6">
    <location>
        <begin position="180"/>
        <end position="198"/>
    </location>
</feature>
<dbReference type="EMBL" id="JAAXZR010000025">
    <property type="protein sequence ID" value="NLT80185.1"/>
    <property type="molecule type" value="Genomic_DNA"/>
</dbReference>
<comment type="subcellular location">
    <subcellularLocation>
        <location evidence="1">Cell membrane</location>
        <topology evidence="1">Multi-pass membrane protein</topology>
    </subcellularLocation>
</comment>
<dbReference type="InterPro" id="IPR011701">
    <property type="entry name" value="MFS"/>
</dbReference>
<dbReference type="PANTHER" id="PTHR42718:SF9">
    <property type="entry name" value="MAJOR FACILITATOR SUPERFAMILY MULTIDRUG TRANSPORTER MFSC"/>
    <property type="match status" value="1"/>
</dbReference>
<evidence type="ECO:0000256" key="3">
    <source>
        <dbReference type="ARBA" id="ARBA00022692"/>
    </source>
</evidence>
<reference evidence="8" key="1">
    <citation type="journal article" date="2020" name="Biotechnol. Biofuels">
        <title>New insights from the biogas microbiome by comprehensive genome-resolved metagenomics of nearly 1600 species originating from multiple anaerobic digesters.</title>
        <authorList>
            <person name="Campanaro S."/>
            <person name="Treu L."/>
            <person name="Rodriguez-R L.M."/>
            <person name="Kovalovszki A."/>
            <person name="Ziels R.M."/>
            <person name="Maus I."/>
            <person name="Zhu X."/>
            <person name="Kougias P.G."/>
            <person name="Basile A."/>
            <person name="Luo G."/>
            <person name="Schluter A."/>
            <person name="Konstantinidis K.T."/>
            <person name="Angelidaki I."/>
        </authorList>
    </citation>
    <scope>NUCLEOTIDE SEQUENCE</scope>
    <source>
        <strain evidence="8">AS01afH2WH_6</strain>
    </source>
</reference>
<dbReference type="PROSITE" id="PS50850">
    <property type="entry name" value="MFS"/>
    <property type="match status" value="1"/>
</dbReference>
<protein>
    <submittedName>
        <fullName evidence="8">MFS transporter</fullName>
    </submittedName>
</protein>
<dbReference type="Proteomes" id="UP000767327">
    <property type="component" value="Unassembled WGS sequence"/>
</dbReference>
<feature type="transmembrane region" description="Helical" evidence="6">
    <location>
        <begin position="30"/>
        <end position="51"/>
    </location>
</feature>
<dbReference type="SUPFAM" id="SSF103473">
    <property type="entry name" value="MFS general substrate transporter"/>
    <property type="match status" value="1"/>
</dbReference>
<feature type="transmembrane region" description="Helical" evidence="6">
    <location>
        <begin position="63"/>
        <end position="82"/>
    </location>
</feature>
<keyword evidence="3 6" id="KW-0812">Transmembrane</keyword>
<keyword evidence="5 6" id="KW-0472">Membrane</keyword>
<proteinExistence type="predicted"/>
<feature type="domain" description="Major facilitator superfamily (MFS) profile" evidence="7">
    <location>
        <begin position="29"/>
        <end position="464"/>
    </location>
</feature>
<evidence type="ECO:0000256" key="5">
    <source>
        <dbReference type="ARBA" id="ARBA00023136"/>
    </source>
</evidence>
<keyword evidence="2" id="KW-0813">Transport</keyword>
<feature type="transmembrane region" description="Helical" evidence="6">
    <location>
        <begin position="435"/>
        <end position="459"/>
    </location>
</feature>
<comment type="caution">
    <text evidence="8">The sequence shown here is derived from an EMBL/GenBank/DDBJ whole genome shotgun (WGS) entry which is preliminary data.</text>
</comment>
<evidence type="ECO:0000256" key="2">
    <source>
        <dbReference type="ARBA" id="ARBA00022448"/>
    </source>
</evidence>
<feature type="transmembrane region" description="Helical" evidence="6">
    <location>
        <begin position="306"/>
        <end position="327"/>
    </location>
</feature>
<dbReference type="InterPro" id="IPR020846">
    <property type="entry name" value="MFS_dom"/>
</dbReference>
<dbReference type="InterPro" id="IPR036259">
    <property type="entry name" value="MFS_trans_sf"/>
</dbReference>
<gene>
    <name evidence="8" type="ORF">GXW98_07885</name>
</gene>
<dbReference type="PANTHER" id="PTHR42718">
    <property type="entry name" value="MAJOR FACILITATOR SUPERFAMILY MULTIDRUG TRANSPORTER MFSC"/>
    <property type="match status" value="1"/>
</dbReference>
<keyword evidence="4 6" id="KW-1133">Transmembrane helix</keyword>
<evidence type="ECO:0000259" key="7">
    <source>
        <dbReference type="PROSITE" id="PS50850"/>
    </source>
</evidence>
<organism evidence="8 9">
    <name type="scientific">Bifidobacterium crudilactis</name>
    <dbReference type="NCBI Taxonomy" id="327277"/>
    <lineage>
        <taxon>Bacteria</taxon>
        <taxon>Bacillati</taxon>
        <taxon>Actinomycetota</taxon>
        <taxon>Actinomycetes</taxon>
        <taxon>Bifidobacteriales</taxon>
        <taxon>Bifidobacteriaceae</taxon>
        <taxon>Bifidobacterium</taxon>
    </lineage>
</organism>
<dbReference type="RefSeq" id="WP_273174253.1">
    <property type="nucleotide sequence ID" value="NZ_JAAXZR010000025.1"/>
</dbReference>
<sequence>MSESQVVAKDTRKPGEASVDSYTGNAKHALIPLLVIFILGTLCLQAFNLVFQQIGDSLGASQQASLITAIPGIVLGIVCFVYGSLTDFISLKKMVLVGLIVLLASSICGYLFNGNILLVIVFRALQTAGAQVAGSVYLVIAAKYLKSSEKVVYFGIFTAGYQLSTAIGVLAGGFLSSINWAYLFLIPVLSIFVVPFLFRNLPSGTVKGSRIDVLGFGIFGLAIAALTLFFSNINWVYLAASAVLFIVFAVYISKARHPFISVAFFRNTRWLKGITLILVFYAINYCFTPLFNGIGKLYGLSSASVSLYLVWAFIVATIVATSSGMIVRAIGRQAAIITAAILMVVGLLTTAICVNQHMALLAITACIYYAGMGLLYSPVVDTVLGTLDSSETGRGIGMNDLAMNVTASIGIAIFGSLMGTGFLSSGSIGGQSGAAANYANLLLIFAGIVLVGLVVYLVFRRSLNRSSEEDAA</sequence>
<dbReference type="GO" id="GO:0022857">
    <property type="term" value="F:transmembrane transporter activity"/>
    <property type="evidence" value="ECO:0007669"/>
    <property type="project" value="InterPro"/>
</dbReference>
<evidence type="ECO:0000313" key="8">
    <source>
        <dbReference type="EMBL" id="NLT80185.1"/>
    </source>
</evidence>
<feature type="transmembrane region" description="Helical" evidence="6">
    <location>
        <begin position="358"/>
        <end position="380"/>
    </location>
</feature>